<feature type="transmembrane region" description="Helical" evidence="12">
    <location>
        <begin position="271"/>
        <end position="291"/>
    </location>
</feature>
<dbReference type="InterPro" id="IPR017452">
    <property type="entry name" value="GPCR_Rhodpsn_7TM"/>
</dbReference>
<dbReference type="GO" id="GO:0005886">
    <property type="term" value="C:plasma membrane"/>
    <property type="evidence" value="ECO:0007669"/>
    <property type="project" value="UniProtKB-SubCell"/>
</dbReference>
<keyword evidence="8 12" id="KW-0472">Membrane</keyword>
<evidence type="ECO:0000256" key="3">
    <source>
        <dbReference type="ARBA" id="ARBA00022606"/>
    </source>
</evidence>
<dbReference type="SUPFAM" id="SSF81321">
    <property type="entry name" value="Family A G protein-coupled receptor-like"/>
    <property type="match status" value="1"/>
</dbReference>
<keyword evidence="5 12" id="KW-0552">Olfaction</keyword>
<dbReference type="EMBL" id="WNYA01000820">
    <property type="protein sequence ID" value="KAG8547130.1"/>
    <property type="molecule type" value="Genomic_DNA"/>
</dbReference>
<comment type="subcellular location">
    <subcellularLocation>
        <location evidence="1 12">Cell membrane</location>
        <topology evidence="1 12">Multi-pass membrane protein</topology>
    </subcellularLocation>
</comment>
<keyword evidence="15" id="KW-1185">Reference proteome</keyword>
<keyword evidence="3 12" id="KW-0716">Sensory transduction</keyword>
<evidence type="ECO:0000256" key="8">
    <source>
        <dbReference type="ARBA" id="ARBA00023136"/>
    </source>
</evidence>
<feature type="domain" description="G-protein coupled receptors family 1 profile" evidence="13">
    <location>
        <begin position="41"/>
        <end position="288"/>
    </location>
</feature>
<comment type="similarity">
    <text evidence="11">Belongs to the G-protein coupled receptor 1 family.</text>
</comment>
<accession>A0AAV6ZIF5</accession>
<feature type="transmembrane region" description="Helical" evidence="12">
    <location>
        <begin position="57"/>
        <end position="79"/>
    </location>
</feature>
<dbReference type="Gene3D" id="1.20.1070.10">
    <property type="entry name" value="Rhodopsin 7-helix transmembrane proteins"/>
    <property type="match status" value="1"/>
</dbReference>
<keyword evidence="2 12" id="KW-1003">Cell membrane</keyword>
<evidence type="ECO:0000313" key="15">
    <source>
        <dbReference type="Proteomes" id="UP000824782"/>
    </source>
</evidence>
<dbReference type="InterPro" id="IPR000725">
    <property type="entry name" value="Olfact_rcpt"/>
</dbReference>
<keyword evidence="7 11" id="KW-0297">G-protein coupled receptor</keyword>
<dbReference type="PRINTS" id="PR00237">
    <property type="entry name" value="GPCRRHODOPSN"/>
</dbReference>
<protein>
    <recommendedName>
        <fullName evidence="12">Olfactory receptor</fullName>
    </recommendedName>
</protein>
<dbReference type="AlphaFoldDB" id="A0AAV6ZIF5"/>
<name>A0AAV6ZIF5_ENGPU</name>
<evidence type="ECO:0000256" key="7">
    <source>
        <dbReference type="ARBA" id="ARBA00023040"/>
    </source>
</evidence>
<dbReference type="PROSITE" id="PS00237">
    <property type="entry name" value="G_PROTEIN_RECEP_F1_1"/>
    <property type="match status" value="1"/>
</dbReference>
<evidence type="ECO:0000256" key="10">
    <source>
        <dbReference type="ARBA" id="ARBA00023224"/>
    </source>
</evidence>
<dbReference type="FunFam" id="1.20.1070.10:FF:000015">
    <property type="entry name" value="Olfactory receptor"/>
    <property type="match status" value="1"/>
</dbReference>
<feature type="transmembrane region" description="Helical" evidence="12">
    <location>
        <begin position="236"/>
        <end position="259"/>
    </location>
</feature>
<keyword evidence="10 11" id="KW-0807">Transducer</keyword>
<evidence type="ECO:0000256" key="1">
    <source>
        <dbReference type="ARBA" id="ARBA00004651"/>
    </source>
</evidence>
<dbReference type="PANTHER" id="PTHR26453">
    <property type="entry name" value="OLFACTORY RECEPTOR"/>
    <property type="match status" value="1"/>
</dbReference>
<feature type="transmembrane region" description="Helical" evidence="12">
    <location>
        <begin position="91"/>
        <end position="120"/>
    </location>
</feature>
<sequence>MDTKNLTTPTEFILLGFTDDQNINFFLFFIFLVIYIFTVVGNLLIICIILSNHRLHIPMYFFLCILAFLDLCNSSSVIPKFLSDLLSVCRIISAGLCGMQIFVILFLGGTECQLLALMAYDRYVAICRPLHYPVLMRWSICFHLTAFVWIFSFLICVIPSLLTPMQLCYPNLINHFMCEVLAILKLACGDIHLSAILIFSISFISLLMPFMLIIISYICIIASVLKIKSAGRSRAFSTCTSHVTVVAVFFGTGMFMYFGPSSEYSSNREKYLAIFYLIISPMLNPIIYSLNNRDVRESIRKLAYKFSGSTNV</sequence>
<keyword evidence="6 12" id="KW-1133">Transmembrane helix</keyword>
<proteinExistence type="inferred from homology"/>
<dbReference type="Proteomes" id="UP000824782">
    <property type="component" value="Unassembled WGS sequence"/>
</dbReference>
<dbReference type="PRINTS" id="PR00245">
    <property type="entry name" value="OLFACTORYR"/>
</dbReference>
<dbReference type="InterPro" id="IPR000276">
    <property type="entry name" value="GPCR_Rhodpsn"/>
</dbReference>
<comment type="caution">
    <text evidence="14">The sequence shown here is derived from an EMBL/GenBank/DDBJ whole genome shotgun (WGS) entry which is preliminary data.</text>
</comment>
<evidence type="ECO:0000256" key="2">
    <source>
        <dbReference type="ARBA" id="ARBA00022475"/>
    </source>
</evidence>
<gene>
    <name evidence="14" type="ORF">GDO81_029029</name>
</gene>
<feature type="transmembrane region" description="Helical" evidence="12">
    <location>
        <begin position="191"/>
        <end position="224"/>
    </location>
</feature>
<evidence type="ECO:0000259" key="13">
    <source>
        <dbReference type="PROSITE" id="PS50262"/>
    </source>
</evidence>
<evidence type="ECO:0000256" key="5">
    <source>
        <dbReference type="ARBA" id="ARBA00022725"/>
    </source>
</evidence>
<evidence type="ECO:0000256" key="11">
    <source>
        <dbReference type="RuleBase" id="RU000688"/>
    </source>
</evidence>
<keyword evidence="4 11" id="KW-0812">Transmembrane</keyword>
<dbReference type="Pfam" id="PF13853">
    <property type="entry name" value="7tm_4"/>
    <property type="match status" value="1"/>
</dbReference>
<evidence type="ECO:0000256" key="4">
    <source>
        <dbReference type="ARBA" id="ARBA00022692"/>
    </source>
</evidence>
<evidence type="ECO:0000256" key="6">
    <source>
        <dbReference type="ARBA" id="ARBA00022989"/>
    </source>
</evidence>
<evidence type="ECO:0000256" key="9">
    <source>
        <dbReference type="ARBA" id="ARBA00023170"/>
    </source>
</evidence>
<dbReference type="PROSITE" id="PS50262">
    <property type="entry name" value="G_PROTEIN_RECEP_F1_2"/>
    <property type="match status" value="1"/>
</dbReference>
<feature type="transmembrane region" description="Helical" evidence="12">
    <location>
        <begin position="140"/>
        <end position="162"/>
    </location>
</feature>
<organism evidence="14 15">
    <name type="scientific">Engystomops pustulosus</name>
    <name type="common">Tungara frog</name>
    <name type="synonym">Physalaemus pustulosus</name>
    <dbReference type="NCBI Taxonomy" id="76066"/>
    <lineage>
        <taxon>Eukaryota</taxon>
        <taxon>Metazoa</taxon>
        <taxon>Chordata</taxon>
        <taxon>Craniata</taxon>
        <taxon>Vertebrata</taxon>
        <taxon>Euteleostomi</taxon>
        <taxon>Amphibia</taxon>
        <taxon>Batrachia</taxon>
        <taxon>Anura</taxon>
        <taxon>Neobatrachia</taxon>
        <taxon>Hyloidea</taxon>
        <taxon>Leptodactylidae</taxon>
        <taxon>Leiuperinae</taxon>
        <taxon>Engystomops</taxon>
    </lineage>
</organism>
<feature type="transmembrane region" description="Helical" evidence="12">
    <location>
        <begin position="25"/>
        <end position="50"/>
    </location>
</feature>
<dbReference type="GO" id="GO:0004930">
    <property type="term" value="F:G protein-coupled receptor activity"/>
    <property type="evidence" value="ECO:0007669"/>
    <property type="project" value="UniProtKB-KW"/>
</dbReference>
<evidence type="ECO:0000313" key="14">
    <source>
        <dbReference type="EMBL" id="KAG8547130.1"/>
    </source>
</evidence>
<dbReference type="GO" id="GO:0004984">
    <property type="term" value="F:olfactory receptor activity"/>
    <property type="evidence" value="ECO:0007669"/>
    <property type="project" value="InterPro"/>
</dbReference>
<reference evidence="14" key="1">
    <citation type="thesis" date="2020" institute="ProQuest LLC" country="789 East Eisenhower Parkway, Ann Arbor, MI, USA">
        <title>Comparative Genomics and Chromosome Evolution.</title>
        <authorList>
            <person name="Mudd A.B."/>
        </authorList>
    </citation>
    <scope>NUCLEOTIDE SEQUENCE</scope>
    <source>
        <strain evidence="14">237g6f4</strain>
        <tissue evidence="14">Blood</tissue>
    </source>
</reference>
<keyword evidence="9 11" id="KW-0675">Receptor</keyword>
<evidence type="ECO:0000256" key="12">
    <source>
        <dbReference type="RuleBase" id="RU363047"/>
    </source>
</evidence>